<dbReference type="Proteomes" id="UP000242243">
    <property type="component" value="Unassembled WGS sequence"/>
</dbReference>
<proteinExistence type="predicted"/>
<keyword evidence="4" id="KW-1185">Reference proteome</keyword>
<dbReference type="AlphaFoldDB" id="A0A1I5S5I1"/>
<reference evidence="2 3" key="1">
    <citation type="submission" date="2016-10" db="EMBL/GenBank/DDBJ databases">
        <authorList>
            <person name="de Groot N.N."/>
        </authorList>
    </citation>
    <scope>NUCLEOTIDE SEQUENCE [LARGE SCALE GENOMIC DNA]</scope>
    <source>
        <strain evidence="2 3">DSM 17073</strain>
    </source>
</reference>
<reference evidence="1 4" key="2">
    <citation type="submission" date="2019-07" db="EMBL/GenBank/DDBJ databases">
        <title>Whole genome shotgun sequence of Halolactibacillus halophilus NBRC 100868.</title>
        <authorList>
            <person name="Hosoyama A."/>
            <person name="Uohara A."/>
            <person name="Ohji S."/>
            <person name="Ichikawa N."/>
        </authorList>
    </citation>
    <scope>NUCLEOTIDE SEQUENCE [LARGE SCALE GENOMIC DNA]</scope>
    <source>
        <strain evidence="1 4">NBRC 100868</strain>
    </source>
</reference>
<dbReference type="STRING" id="306540.SAMN05421839_13923"/>
<evidence type="ECO:0000313" key="1">
    <source>
        <dbReference type="EMBL" id="GEM02774.1"/>
    </source>
</evidence>
<name>A0A1I5S5I1_9BACI</name>
<protein>
    <submittedName>
        <fullName evidence="2">Uncharacterized protein</fullName>
    </submittedName>
</protein>
<evidence type="ECO:0000313" key="2">
    <source>
        <dbReference type="EMBL" id="SFP65985.1"/>
    </source>
</evidence>
<dbReference type="Proteomes" id="UP000321547">
    <property type="component" value="Unassembled WGS sequence"/>
</dbReference>
<dbReference type="EMBL" id="FOXC01000039">
    <property type="protein sequence ID" value="SFP65985.1"/>
    <property type="molecule type" value="Genomic_DNA"/>
</dbReference>
<accession>A0A1I5S5I1</accession>
<dbReference type="RefSeq" id="WP_089833397.1">
    <property type="nucleotide sequence ID" value="NZ_BJWI01000058.1"/>
</dbReference>
<dbReference type="EMBL" id="BJWI01000058">
    <property type="protein sequence ID" value="GEM02774.1"/>
    <property type="molecule type" value="Genomic_DNA"/>
</dbReference>
<evidence type="ECO:0000313" key="4">
    <source>
        <dbReference type="Proteomes" id="UP000321547"/>
    </source>
</evidence>
<evidence type="ECO:0000313" key="3">
    <source>
        <dbReference type="Proteomes" id="UP000242243"/>
    </source>
</evidence>
<organism evidence="2 3">
    <name type="scientific">Halolactibacillus halophilus</name>
    <dbReference type="NCBI Taxonomy" id="306540"/>
    <lineage>
        <taxon>Bacteria</taxon>
        <taxon>Bacillati</taxon>
        <taxon>Bacillota</taxon>
        <taxon>Bacilli</taxon>
        <taxon>Bacillales</taxon>
        <taxon>Bacillaceae</taxon>
        <taxon>Halolactibacillus</taxon>
    </lineage>
</organism>
<sequence length="155" mass="18013">MNNLIKIQAFDVILKRFWSKKIENLKVILQIDNHFWTGDLLNWSSNSIVEEYIDGLGVIDKTLYYKDNSEFLKKIYIASDEYTKKIGYTISKIEDSRLIFNIINEIIDTIDFSGVESKIDDVLYNAVSLSNDVELPFLSLKNSEIKLVAIKRNDH</sequence>
<gene>
    <name evidence="1" type="ORF">HHA03_23060</name>
    <name evidence="2" type="ORF">SAMN05421839_13923</name>
</gene>